<reference evidence="2 5" key="2">
    <citation type="submission" date="2019-08" db="EMBL/GenBank/DDBJ databases">
        <title>Draft genome sequencing and comparative genomics of hatchery-associated Vibrios.</title>
        <authorList>
            <person name="Kehlet-Delgado H."/>
            <person name="Mueller R.S."/>
        </authorList>
    </citation>
    <scope>NUCLEOTIDE SEQUENCE [LARGE SCALE GENOMIC DNA]</scope>
    <source>
        <strain evidence="2 5">00-78-3</strain>
    </source>
</reference>
<dbReference type="Proteomes" id="UP000180133">
    <property type="component" value="Unassembled WGS sequence"/>
</dbReference>
<comment type="caution">
    <text evidence="2">The sequence shown here is derived from an EMBL/GenBank/DDBJ whole genome shotgun (WGS) entry which is preliminary data.</text>
</comment>
<evidence type="ECO:0000313" key="4">
    <source>
        <dbReference type="Proteomes" id="UP000180133"/>
    </source>
</evidence>
<dbReference type="AlphaFoldDB" id="A0A2K7SWK2"/>
<dbReference type="RefSeq" id="WP_010452406.1">
    <property type="nucleotide sequence ID" value="NZ_CAJDZO010000001.1"/>
</dbReference>
<proteinExistence type="predicted"/>
<dbReference type="EMBL" id="MKFT01000006">
    <property type="protein sequence ID" value="OHY94252.1"/>
    <property type="molecule type" value="Genomic_DNA"/>
</dbReference>
<feature type="chain" id="PRO_5044576869" evidence="1">
    <location>
        <begin position="23"/>
        <end position="105"/>
    </location>
</feature>
<evidence type="ECO:0000256" key="1">
    <source>
        <dbReference type="SAM" id="SignalP"/>
    </source>
</evidence>
<dbReference type="GeneID" id="47653769"/>
<keyword evidence="1" id="KW-0732">Signal</keyword>
<keyword evidence="4" id="KW-1185">Reference proteome</keyword>
<dbReference type="Proteomes" id="UP000572072">
    <property type="component" value="Unassembled WGS sequence"/>
</dbReference>
<dbReference type="KEGG" id="vro:BSZ04_00590"/>
<name>A0A2K7SWK2_9VIBR</name>
<gene>
    <name evidence="3" type="ORF">BI375_16650</name>
    <name evidence="2" type="ORF">F0262_04690</name>
</gene>
<accession>A0A2K7SWK2</accession>
<reference evidence="3 4" key="1">
    <citation type="submission" date="2016-09" db="EMBL/GenBank/DDBJ databases">
        <title>Isolation, identification and antibiotic sensitivity analysis of bacterial pathogen from juvenile Hippocampus erectus with tail-rotted disease.</title>
        <authorList>
            <person name="Yang Q."/>
        </authorList>
    </citation>
    <scope>NUCLEOTIDE SEQUENCE [LARGE SCALE GENOMIC DNA]</scope>
    <source>
        <strain evidence="3 4">HM-10</strain>
    </source>
</reference>
<protein>
    <submittedName>
        <fullName evidence="2">Uncharacterized protein</fullName>
    </submittedName>
</protein>
<evidence type="ECO:0000313" key="3">
    <source>
        <dbReference type="EMBL" id="OHY94252.1"/>
    </source>
</evidence>
<organism evidence="2 5">
    <name type="scientific">Vibrio rotiferianus</name>
    <dbReference type="NCBI Taxonomy" id="190895"/>
    <lineage>
        <taxon>Bacteria</taxon>
        <taxon>Pseudomonadati</taxon>
        <taxon>Pseudomonadota</taxon>
        <taxon>Gammaproteobacteria</taxon>
        <taxon>Vibrionales</taxon>
        <taxon>Vibrionaceae</taxon>
        <taxon>Vibrio</taxon>
    </lineage>
</organism>
<sequence length="105" mass="11723">MKKIVTVTALAFVSLFTATAMAAKTEDMSDMTLLECANASNIRTAVPEHRAMFRHYLMTKRGYTFSQLSSAETEFKAKGIDEGELTQFYQSECKEAGELLYNAGY</sequence>
<feature type="signal peptide" evidence="1">
    <location>
        <begin position="1"/>
        <end position="22"/>
    </location>
</feature>
<evidence type="ECO:0000313" key="5">
    <source>
        <dbReference type="Proteomes" id="UP000572072"/>
    </source>
</evidence>
<dbReference type="EMBL" id="VTYN01000004">
    <property type="protein sequence ID" value="NOH47352.1"/>
    <property type="molecule type" value="Genomic_DNA"/>
</dbReference>
<dbReference type="OrthoDB" id="5900988at2"/>
<evidence type="ECO:0000313" key="2">
    <source>
        <dbReference type="EMBL" id="NOH47352.1"/>
    </source>
</evidence>